<dbReference type="PANTHER" id="PTHR45033">
    <property type="match status" value="1"/>
</dbReference>
<dbReference type="Proteomes" id="UP000009877">
    <property type="component" value="Unassembled WGS sequence"/>
</dbReference>
<dbReference type="EMBL" id="ANHZ02000009">
    <property type="protein sequence ID" value="EME36736.1"/>
    <property type="molecule type" value="Genomic_DNA"/>
</dbReference>
<dbReference type="InterPro" id="IPR013149">
    <property type="entry name" value="ADH-like_C"/>
</dbReference>
<feature type="domain" description="Enoyl reductase (ER)" evidence="1">
    <location>
        <begin position="10"/>
        <end position="331"/>
    </location>
</feature>
<dbReference type="Gene3D" id="3.90.180.10">
    <property type="entry name" value="Medium-chain alcohol dehydrogenases, catalytic domain"/>
    <property type="match status" value="1"/>
</dbReference>
<dbReference type="InterPro" id="IPR013154">
    <property type="entry name" value="ADH-like_N"/>
</dbReference>
<comment type="caution">
    <text evidence="2">The sequence shown here is derived from an EMBL/GenBank/DDBJ whole genome shotgun (WGS) entry which is preliminary data.</text>
</comment>
<proteinExistence type="predicted"/>
<name>M2XCE4_9MICC</name>
<dbReference type="CDD" id="cd08276">
    <property type="entry name" value="MDR7"/>
    <property type="match status" value="1"/>
</dbReference>
<dbReference type="InterPro" id="IPR011032">
    <property type="entry name" value="GroES-like_sf"/>
</dbReference>
<dbReference type="SMART" id="SM00829">
    <property type="entry name" value="PKS_ER"/>
    <property type="match status" value="1"/>
</dbReference>
<dbReference type="SUPFAM" id="SSF51735">
    <property type="entry name" value="NAD(P)-binding Rossmann-fold domains"/>
    <property type="match status" value="1"/>
</dbReference>
<dbReference type="STRING" id="71999.KPaMU14_00490"/>
<dbReference type="RefSeq" id="WP_006214606.1">
    <property type="nucleotide sequence ID" value="NZ_ANHZ02000009.1"/>
</dbReference>
<protein>
    <submittedName>
        <fullName evidence="2">Alcohol dehydrogenase</fullName>
    </submittedName>
</protein>
<dbReference type="InterPro" id="IPR052711">
    <property type="entry name" value="Zinc_ADH-like"/>
</dbReference>
<dbReference type="InterPro" id="IPR020843">
    <property type="entry name" value="ER"/>
</dbReference>
<dbReference type="GO" id="GO:0016491">
    <property type="term" value="F:oxidoreductase activity"/>
    <property type="evidence" value="ECO:0007669"/>
    <property type="project" value="InterPro"/>
</dbReference>
<dbReference type="SUPFAM" id="SSF50129">
    <property type="entry name" value="GroES-like"/>
    <property type="match status" value="1"/>
</dbReference>
<dbReference type="InterPro" id="IPR036291">
    <property type="entry name" value="NAD(P)-bd_dom_sf"/>
</dbReference>
<dbReference type="Pfam" id="PF08240">
    <property type="entry name" value="ADH_N"/>
    <property type="match status" value="1"/>
</dbReference>
<accession>M2XCE4</accession>
<evidence type="ECO:0000313" key="3">
    <source>
        <dbReference type="Proteomes" id="UP000009877"/>
    </source>
</evidence>
<evidence type="ECO:0000313" key="2">
    <source>
        <dbReference type="EMBL" id="EME36736.1"/>
    </source>
</evidence>
<keyword evidence="3" id="KW-1185">Reference proteome</keyword>
<sequence>MKQFIVPAGGGLENLRLDDVDEPGAPGPGEIRVDVKASSLNFHDYMVISGDMPPDQDRVPLADASGVVAEVGEGVDEFAVGDHVVSVFFPSWQSGDDVASSFAGSPGDGVDGYARESVVRPASWFTAAPEGWTHPEAATITTAGATAWRCLVTEGGLKPGQTVALLGTGGVSILALQIAKAMGARVAITSSSDEKLARARELGADITVNYNDDPEWGRTIKKQTGGADIVLESAGAQTLPQSLRAVKPGGVISLIGVVAGGNGEIPTALLMTKQVRLHGVLVGSRATQQEFVAAMDGLGIRPVLDQTLPMTDLARACELMGGQSHLGKIALEW</sequence>
<evidence type="ECO:0000259" key="1">
    <source>
        <dbReference type="SMART" id="SM00829"/>
    </source>
</evidence>
<dbReference type="AlphaFoldDB" id="M2XCE4"/>
<gene>
    <name evidence="2" type="ORF">C884_02546</name>
</gene>
<reference evidence="2 3" key="1">
    <citation type="journal article" date="2014" name="Genome Announc.">
        <title>Draft Genome Sequence of Kocuria palustris PEL.</title>
        <authorList>
            <person name="Sharma G."/>
            <person name="Khatri I."/>
            <person name="Subramanian S."/>
        </authorList>
    </citation>
    <scope>NUCLEOTIDE SEQUENCE [LARGE SCALE GENOMIC DNA]</scope>
    <source>
        <strain evidence="2 3">PEL</strain>
    </source>
</reference>
<dbReference type="Pfam" id="PF00107">
    <property type="entry name" value="ADH_zinc_N"/>
    <property type="match status" value="1"/>
</dbReference>
<dbReference type="Gene3D" id="3.40.50.720">
    <property type="entry name" value="NAD(P)-binding Rossmann-like Domain"/>
    <property type="match status" value="1"/>
</dbReference>
<dbReference type="PANTHER" id="PTHR45033:SF2">
    <property type="entry name" value="ZINC-TYPE ALCOHOL DEHYDROGENASE-LIKE PROTEIN C1773.06C"/>
    <property type="match status" value="1"/>
</dbReference>
<organism evidence="2 3">
    <name type="scientific">Kocuria palustris PEL</name>
    <dbReference type="NCBI Taxonomy" id="1236550"/>
    <lineage>
        <taxon>Bacteria</taxon>
        <taxon>Bacillati</taxon>
        <taxon>Actinomycetota</taxon>
        <taxon>Actinomycetes</taxon>
        <taxon>Micrococcales</taxon>
        <taxon>Micrococcaceae</taxon>
        <taxon>Kocuria</taxon>
    </lineage>
</organism>